<comment type="pathway">
    <text evidence="7">Protein modification; lipoprotein biosynthesis (diacylglyceryl transfer).</text>
</comment>
<evidence type="ECO:0000256" key="5">
    <source>
        <dbReference type="ARBA" id="ARBA00022989"/>
    </source>
</evidence>
<feature type="transmembrane region" description="Helical" evidence="7">
    <location>
        <begin position="129"/>
        <end position="147"/>
    </location>
</feature>
<dbReference type="PANTHER" id="PTHR30589">
    <property type="entry name" value="PROLIPOPROTEIN DIACYLGLYCERYL TRANSFERASE"/>
    <property type="match status" value="1"/>
</dbReference>
<dbReference type="PANTHER" id="PTHR30589:SF0">
    <property type="entry name" value="PHOSPHATIDYLGLYCEROL--PROLIPOPROTEIN DIACYLGLYCERYL TRANSFERASE"/>
    <property type="match status" value="1"/>
</dbReference>
<evidence type="ECO:0000256" key="1">
    <source>
        <dbReference type="ARBA" id="ARBA00007150"/>
    </source>
</evidence>
<evidence type="ECO:0000256" key="4">
    <source>
        <dbReference type="ARBA" id="ARBA00022692"/>
    </source>
</evidence>
<keyword evidence="8" id="KW-0449">Lipoprotein</keyword>
<dbReference type="AlphaFoldDB" id="A0A1G6MAX3"/>
<dbReference type="EMBL" id="FMZL01000019">
    <property type="protein sequence ID" value="SDC52136.1"/>
    <property type="molecule type" value="Genomic_DNA"/>
</dbReference>
<protein>
    <recommendedName>
        <fullName evidence="7">Phosphatidylglycerol--prolipoprotein diacylglyceryl transferase</fullName>
        <ecNumber evidence="7">2.5.1.145</ecNumber>
    </recommendedName>
</protein>
<dbReference type="RefSeq" id="WP_090847223.1">
    <property type="nucleotide sequence ID" value="NZ_FMZL01000019.1"/>
</dbReference>
<evidence type="ECO:0000256" key="6">
    <source>
        <dbReference type="ARBA" id="ARBA00023136"/>
    </source>
</evidence>
<dbReference type="STRING" id="604330.SAMN04489857_0404"/>
<comment type="subcellular location">
    <subcellularLocation>
        <location evidence="7">Cell membrane</location>
        <topology evidence="7">Multi-pass membrane protein</topology>
    </subcellularLocation>
</comment>
<feature type="transmembrane region" description="Helical" evidence="7">
    <location>
        <begin position="20"/>
        <end position="44"/>
    </location>
</feature>
<dbReference type="Pfam" id="PF01790">
    <property type="entry name" value="LGT"/>
    <property type="match status" value="1"/>
</dbReference>
<comment type="similarity">
    <text evidence="1 7">Belongs to the Lgt family.</text>
</comment>
<dbReference type="EC" id="2.5.1.145" evidence="7"/>
<keyword evidence="3 7" id="KW-0808">Transferase</keyword>
<evidence type="ECO:0000256" key="3">
    <source>
        <dbReference type="ARBA" id="ARBA00022679"/>
    </source>
</evidence>
<feature type="transmembrane region" description="Helical" evidence="7">
    <location>
        <begin position="99"/>
        <end position="117"/>
    </location>
</feature>
<keyword evidence="4 7" id="KW-0812">Transmembrane</keyword>
<feature type="transmembrane region" description="Helical" evidence="7">
    <location>
        <begin position="208"/>
        <end position="224"/>
    </location>
</feature>
<keyword evidence="2 7" id="KW-1003">Cell membrane</keyword>
<dbReference type="HAMAP" id="MF_01147">
    <property type="entry name" value="Lgt"/>
    <property type="match status" value="1"/>
</dbReference>
<dbReference type="NCBIfam" id="TIGR00544">
    <property type="entry name" value="lgt"/>
    <property type="match status" value="1"/>
</dbReference>
<evidence type="ECO:0000313" key="9">
    <source>
        <dbReference type="Proteomes" id="UP000198528"/>
    </source>
</evidence>
<comment type="function">
    <text evidence="7">Catalyzes the transfer of the diacylglyceryl group from phosphatidylglycerol to the sulfhydryl group of the N-terminal cysteine of a prolipoprotein, the first step in the formation of mature lipoproteins.</text>
</comment>
<dbReference type="GO" id="GO:0008961">
    <property type="term" value="F:phosphatidylglycerol-prolipoprotein diacylglyceryl transferase activity"/>
    <property type="evidence" value="ECO:0007669"/>
    <property type="project" value="UniProtKB-UniRule"/>
</dbReference>
<evidence type="ECO:0000256" key="7">
    <source>
        <dbReference type="HAMAP-Rule" id="MF_01147"/>
    </source>
</evidence>
<dbReference type="Proteomes" id="UP000198528">
    <property type="component" value="Unassembled WGS sequence"/>
</dbReference>
<keyword evidence="9" id="KW-1185">Reference proteome</keyword>
<keyword evidence="5 7" id="KW-1133">Transmembrane helix</keyword>
<feature type="transmembrane region" description="Helical" evidence="7">
    <location>
        <begin position="244"/>
        <end position="264"/>
    </location>
</feature>
<keyword evidence="6 7" id="KW-0472">Membrane</keyword>
<comment type="catalytic activity">
    <reaction evidence="7">
        <text>L-cysteinyl-[prolipoprotein] + a 1,2-diacyl-sn-glycero-3-phospho-(1'-sn-glycerol) = an S-1,2-diacyl-sn-glyceryl-L-cysteinyl-[prolipoprotein] + sn-glycerol 1-phosphate + H(+)</text>
        <dbReference type="Rhea" id="RHEA:56712"/>
        <dbReference type="Rhea" id="RHEA-COMP:14679"/>
        <dbReference type="Rhea" id="RHEA-COMP:14680"/>
        <dbReference type="ChEBI" id="CHEBI:15378"/>
        <dbReference type="ChEBI" id="CHEBI:29950"/>
        <dbReference type="ChEBI" id="CHEBI:57685"/>
        <dbReference type="ChEBI" id="CHEBI:64716"/>
        <dbReference type="ChEBI" id="CHEBI:140658"/>
        <dbReference type="EC" id="2.5.1.145"/>
    </reaction>
</comment>
<evidence type="ECO:0000256" key="2">
    <source>
        <dbReference type="ARBA" id="ARBA00022475"/>
    </source>
</evidence>
<dbReference type="GO" id="GO:0005886">
    <property type="term" value="C:plasma membrane"/>
    <property type="evidence" value="ECO:0007669"/>
    <property type="project" value="UniProtKB-SubCell"/>
</dbReference>
<dbReference type="UniPathway" id="UPA00664"/>
<feature type="transmembrane region" description="Helical" evidence="7">
    <location>
        <begin position="179"/>
        <end position="196"/>
    </location>
</feature>
<gene>
    <name evidence="7" type="primary">lgt</name>
    <name evidence="8" type="ORF">SAMN04487824_11920</name>
</gene>
<accession>A0A1G6MAX3</accession>
<dbReference type="GO" id="GO:0042158">
    <property type="term" value="P:lipoprotein biosynthetic process"/>
    <property type="evidence" value="ECO:0007669"/>
    <property type="project" value="UniProtKB-UniRule"/>
</dbReference>
<reference evidence="9" key="1">
    <citation type="submission" date="2016-10" db="EMBL/GenBank/DDBJ databases">
        <authorList>
            <person name="Varghese N."/>
            <person name="Submissions S."/>
        </authorList>
    </citation>
    <scope>NUCLEOTIDE SEQUENCE [LARGE SCALE GENOMIC DNA]</scope>
    <source>
        <strain evidence="9">DSM 22619</strain>
    </source>
</reference>
<dbReference type="InterPro" id="IPR001640">
    <property type="entry name" value="Lgt"/>
</dbReference>
<feature type="binding site" evidence="7">
    <location>
        <position position="142"/>
    </location>
    <ligand>
        <name>a 1,2-diacyl-sn-glycero-3-phospho-(1'-sn-glycerol)</name>
        <dbReference type="ChEBI" id="CHEBI:64716"/>
    </ligand>
</feature>
<proteinExistence type="inferred from homology"/>
<name>A0A1G6MAX3_9ACTN</name>
<organism evidence="8 9">
    <name type="scientific">Parafannyhessea umbonata</name>
    <dbReference type="NCBI Taxonomy" id="604330"/>
    <lineage>
        <taxon>Bacteria</taxon>
        <taxon>Bacillati</taxon>
        <taxon>Actinomycetota</taxon>
        <taxon>Coriobacteriia</taxon>
        <taxon>Coriobacteriales</taxon>
        <taxon>Atopobiaceae</taxon>
        <taxon>Parafannyhessea</taxon>
    </lineage>
</organism>
<dbReference type="PROSITE" id="PS01311">
    <property type="entry name" value="LGT"/>
    <property type="match status" value="1"/>
</dbReference>
<evidence type="ECO:0000313" key="8">
    <source>
        <dbReference type="EMBL" id="SDC52136.1"/>
    </source>
</evidence>
<sequence length="283" mass="30896">MWLNELYHHLNPIIVQIGPLAIRWYGLAYVVGLALAAVVIYRVARRWNLGLTSDDVTSVIIAIAFGLIIGARLFYVVFYGDGYYLQHPLKVFATYEGGMSFHGGLVGAIVGGSLACRKLRISIPTMCDLAVIGAPVGLFFGRCANFINGELWGKPTSLPWGVMFDDAGGGMVYRHPSQLYEALLEGVVLFLVLFALSRKANPPRPQGTFLGTFLLGYGTFRFLIEFVRLPDKQVGYLLGTNWLTMGQCLSIPLVVAGVAILVLSRRARRQQVGKLDEAGAPAA</sequence>
<feature type="transmembrane region" description="Helical" evidence="7">
    <location>
        <begin position="56"/>
        <end position="79"/>
    </location>
</feature>